<evidence type="ECO:0000313" key="2">
    <source>
        <dbReference type="Proteomes" id="UP000012589"/>
    </source>
</evidence>
<reference evidence="1 2" key="1">
    <citation type="journal article" date="2014" name="Genome Announc.">
        <title>Draft genome sequences of the altered schaedler flora, a defined bacterial community from gnotobiotic mice.</title>
        <authorList>
            <person name="Wannemuehler M.J."/>
            <person name="Overstreet A.M."/>
            <person name="Ward D.V."/>
            <person name="Phillips G.J."/>
        </authorList>
    </citation>
    <scope>NUCLEOTIDE SEQUENCE [LARGE SCALE GENOMIC DNA]</scope>
    <source>
        <strain evidence="1 2">ASF492</strain>
    </source>
</reference>
<dbReference type="Proteomes" id="UP000012589">
    <property type="component" value="Unassembled WGS sequence"/>
</dbReference>
<comment type="caution">
    <text evidence="1">The sequence shown here is derived from an EMBL/GenBank/DDBJ whole genome shotgun (WGS) entry which is preliminary data.</text>
</comment>
<dbReference type="STRING" id="1235802.C823_02898"/>
<dbReference type="PATRIC" id="fig|1235802.3.peg.3063"/>
<sequence length="121" mass="14252">MIAEKDPYIKSAYNQLQIISQDKQKQLEYEAREKAIRDHNQLLFEAEQRGEERGEKRGMQRGIERGIECGMQRGIECGMQRGIERICTLHNLLIQNNRFDDLARSSNDTDFREKLFDEFGI</sequence>
<name>N2AB34_9FIRM</name>
<dbReference type="AlphaFoldDB" id="N2AB34"/>
<proteinExistence type="predicted"/>
<dbReference type="EMBL" id="AQFT01000089">
    <property type="protein sequence ID" value="EMZ25416.1"/>
    <property type="molecule type" value="Genomic_DNA"/>
</dbReference>
<dbReference type="HOGENOM" id="CLU_2287296_0_0_9"/>
<dbReference type="eggNOG" id="COG5464">
    <property type="taxonomic scope" value="Bacteria"/>
</dbReference>
<evidence type="ECO:0008006" key="3">
    <source>
        <dbReference type="Google" id="ProtNLM"/>
    </source>
</evidence>
<evidence type="ECO:0000313" key="1">
    <source>
        <dbReference type="EMBL" id="EMZ25416.1"/>
    </source>
</evidence>
<organism evidence="1 2">
    <name type="scientific">Eubacterium plexicaudatum ASF492</name>
    <dbReference type="NCBI Taxonomy" id="1235802"/>
    <lineage>
        <taxon>Bacteria</taxon>
        <taxon>Bacillati</taxon>
        <taxon>Bacillota</taxon>
        <taxon>Clostridia</taxon>
        <taxon>Eubacteriales</taxon>
        <taxon>Eubacteriaceae</taxon>
        <taxon>Eubacterium</taxon>
    </lineage>
</organism>
<gene>
    <name evidence="1" type="ORF">C823_02898</name>
</gene>
<protein>
    <recommendedName>
        <fullName evidence="3">Essential protein Yae1 N-terminal domain-containing protein</fullName>
    </recommendedName>
</protein>
<accession>N2AB34</accession>
<keyword evidence="2" id="KW-1185">Reference proteome</keyword>